<dbReference type="SMART" id="SM00342">
    <property type="entry name" value="HTH_ARAC"/>
    <property type="match status" value="1"/>
</dbReference>
<dbReference type="GO" id="GO:0003700">
    <property type="term" value="F:DNA-binding transcription factor activity"/>
    <property type="evidence" value="ECO:0007669"/>
    <property type="project" value="InterPro"/>
</dbReference>
<evidence type="ECO:0000256" key="3">
    <source>
        <dbReference type="ARBA" id="ARBA00023163"/>
    </source>
</evidence>
<accession>A0A6B8MUQ0</accession>
<dbReference type="SUPFAM" id="SSF46689">
    <property type="entry name" value="Homeodomain-like"/>
    <property type="match status" value="2"/>
</dbReference>
<keyword evidence="3" id="KW-0804">Transcription</keyword>
<dbReference type="InterPro" id="IPR018060">
    <property type="entry name" value="HTH_AraC"/>
</dbReference>
<dbReference type="Gene3D" id="1.10.10.60">
    <property type="entry name" value="Homeodomain-like"/>
    <property type="match status" value="1"/>
</dbReference>
<dbReference type="InterPro" id="IPR009057">
    <property type="entry name" value="Homeodomain-like_sf"/>
</dbReference>
<feature type="domain" description="HTH araC/xylS-type" evidence="4">
    <location>
        <begin position="151"/>
        <end position="249"/>
    </location>
</feature>
<evidence type="ECO:0000313" key="6">
    <source>
        <dbReference type="Proteomes" id="UP000427108"/>
    </source>
</evidence>
<evidence type="ECO:0000313" key="5">
    <source>
        <dbReference type="EMBL" id="QGN37257.1"/>
    </source>
</evidence>
<protein>
    <submittedName>
        <fullName evidence="5">Helix-turn-helix domain-containing protein</fullName>
    </submittedName>
</protein>
<sequence length="259" mass="30134">MRLFFASGIILFLHNFLHIKRSQRMVENNVTLKIMNEQFDNFSLLAEVFSRATGLEAKVIKGADDRLPDCYAGLNYFSLPLIHRDKLSGYIVCDHRNASDNNHRSAAIRLLHFIVNNISAAAEKNERESGKWRHEADFYYAKKLAHEKKLMAALRYIDEHLYDELSLESVAAHVCLSANYFSRFFKKRQGVNFKRWVMQRKMQRAGELLGDPDYSIDSVARKLQFAQTSYFCRVFRSAHRTTPQSFREHCLSTRSAQVN</sequence>
<dbReference type="GO" id="GO:0043565">
    <property type="term" value="F:sequence-specific DNA binding"/>
    <property type="evidence" value="ECO:0007669"/>
    <property type="project" value="InterPro"/>
</dbReference>
<proteinExistence type="predicted"/>
<organism evidence="5 6">
    <name type="scientific">Klebsiella oxytoca</name>
    <dbReference type="NCBI Taxonomy" id="571"/>
    <lineage>
        <taxon>Bacteria</taxon>
        <taxon>Pseudomonadati</taxon>
        <taxon>Pseudomonadota</taxon>
        <taxon>Gammaproteobacteria</taxon>
        <taxon>Enterobacterales</taxon>
        <taxon>Enterobacteriaceae</taxon>
        <taxon>Klebsiella/Raoultella group</taxon>
        <taxon>Klebsiella</taxon>
    </lineage>
</organism>
<dbReference type="AlphaFoldDB" id="A0A6B8MUQ0"/>
<dbReference type="OrthoDB" id="9803764at2"/>
<dbReference type="RefSeq" id="WP_154679721.1">
    <property type="nucleotide sequence ID" value="NZ_CP046115.1"/>
</dbReference>
<keyword evidence="1" id="KW-0805">Transcription regulation</keyword>
<evidence type="ECO:0000256" key="1">
    <source>
        <dbReference type="ARBA" id="ARBA00023015"/>
    </source>
</evidence>
<dbReference type="PANTHER" id="PTHR43280:SF10">
    <property type="entry name" value="REGULATORY PROTEIN POCR"/>
    <property type="match status" value="1"/>
</dbReference>
<name>A0A6B8MUQ0_KLEOX</name>
<reference evidence="5 6" key="1">
    <citation type="submission" date="2019-11" db="EMBL/GenBank/DDBJ databases">
        <title>Isolation and Application of One Kind of P-Hydroxybenzoic Acid Degrading Bacterium in Mitigating Cropping Obstacle of Cucumber.</title>
        <authorList>
            <person name="Wu F."/>
            <person name="An Y."/>
        </authorList>
    </citation>
    <scope>NUCLEOTIDE SEQUENCE [LARGE SCALE GENOMIC DNA]</scope>
    <source>
        <strain evidence="5 6">P620</strain>
    </source>
</reference>
<evidence type="ECO:0000259" key="4">
    <source>
        <dbReference type="PROSITE" id="PS01124"/>
    </source>
</evidence>
<gene>
    <name evidence="5" type="ORF">GJ746_08045</name>
</gene>
<keyword evidence="2" id="KW-0238">DNA-binding</keyword>
<dbReference type="Proteomes" id="UP000427108">
    <property type="component" value="Chromosome"/>
</dbReference>
<dbReference type="EMBL" id="CP046115">
    <property type="protein sequence ID" value="QGN37257.1"/>
    <property type="molecule type" value="Genomic_DNA"/>
</dbReference>
<dbReference type="Pfam" id="PF12833">
    <property type="entry name" value="HTH_18"/>
    <property type="match status" value="1"/>
</dbReference>
<dbReference type="PROSITE" id="PS01124">
    <property type="entry name" value="HTH_ARAC_FAMILY_2"/>
    <property type="match status" value="1"/>
</dbReference>
<dbReference type="PANTHER" id="PTHR43280">
    <property type="entry name" value="ARAC-FAMILY TRANSCRIPTIONAL REGULATOR"/>
    <property type="match status" value="1"/>
</dbReference>
<evidence type="ECO:0000256" key="2">
    <source>
        <dbReference type="ARBA" id="ARBA00023125"/>
    </source>
</evidence>